<evidence type="ECO:0000256" key="3">
    <source>
        <dbReference type="ARBA" id="ARBA00023136"/>
    </source>
</evidence>
<sequence>MNGGDLKRHRSLRWVVAYGFFGAPRAGASIAFAMAALSITDNAAGGATALAAMTAAQLAGAIPVARLGRGSNSIAYFKILIVIRTMALFCGAAACGMGAPYSVFIAAAVAAGLVQGAAFGHLRDAANYLVAPTQMTRVLAWGFFATELTFLVMPILAAALGTVSASLAIAAIAVLGAVPAFILPSAPTAHVKVEEAEKRKAISPHVLIWLACACASSAAISAIEVGAVSIAMGFGLPAGYGAVFTGTLCAASLIGAIVNSFLNRTFSRHQVAGMLAAILIGIALVLQNSFGLSIVGCALVGLFAPSLGIHYSLQINRLVRPEMRAETFSVLKISTSVGTILASSMLGWTSVSLTLTAAIWLLLFALGMISVQDFIVGRRLSTARTQRVPD</sequence>
<feature type="transmembrane region" description="Helical" evidence="4">
    <location>
        <begin position="240"/>
        <end position="262"/>
    </location>
</feature>
<feature type="transmembrane region" description="Helical" evidence="4">
    <location>
        <begin position="269"/>
        <end position="286"/>
    </location>
</feature>
<dbReference type="InterPro" id="IPR036259">
    <property type="entry name" value="MFS_trans_sf"/>
</dbReference>
<feature type="transmembrane region" description="Helical" evidence="4">
    <location>
        <begin position="74"/>
        <end position="94"/>
    </location>
</feature>
<dbReference type="AlphaFoldDB" id="A0A1L5NJK1"/>
<organism evidence="5 6">
    <name type="scientific">Rhizobium gallicum</name>
    <dbReference type="NCBI Taxonomy" id="56730"/>
    <lineage>
        <taxon>Bacteria</taxon>
        <taxon>Pseudomonadati</taxon>
        <taxon>Pseudomonadota</taxon>
        <taxon>Alphaproteobacteria</taxon>
        <taxon>Hyphomicrobiales</taxon>
        <taxon>Rhizobiaceae</taxon>
        <taxon>Rhizobium/Agrobacterium group</taxon>
        <taxon>Rhizobium</taxon>
    </lineage>
</organism>
<feature type="transmembrane region" description="Helical" evidence="4">
    <location>
        <begin position="207"/>
        <end position="234"/>
    </location>
</feature>
<evidence type="ECO:0000313" key="5">
    <source>
        <dbReference type="EMBL" id="APO68042.1"/>
    </source>
</evidence>
<evidence type="ECO:0000256" key="2">
    <source>
        <dbReference type="ARBA" id="ARBA00022989"/>
    </source>
</evidence>
<dbReference type="OrthoDB" id="6636411at2"/>
<dbReference type="RefSeq" id="WP_074068732.1">
    <property type="nucleotide sequence ID" value="NZ_CP017101.1"/>
</dbReference>
<dbReference type="Gene3D" id="1.20.1250.20">
    <property type="entry name" value="MFS general substrate transporter like domains"/>
    <property type="match status" value="1"/>
</dbReference>
<keyword evidence="1 4" id="KW-0812">Transmembrane</keyword>
<keyword evidence="3 4" id="KW-0472">Membrane</keyword>
<feature type="transmembrane region" description="Helical" evidence="4">
    <location>
        <begin position="292"/>
        <end position="313"/>
    </location>
</feature>
<feature type="transmembrane region" description="Helical" evidence="4">
    <location>
        <begin position="12"/>
        <end position="37"/>
    </location>
</feature>
<proteinExistence type="predicted"/>
<feature type="transmembrane region" description="Helical" evidence="4">
    <location>
        <begin position="43"/>
        <end position="62"/>
    </location>
</feature>
<evidence type="ECO:0000256" key="4">
    <source>
        <dbReference type="SAM" id="Phobius"/>
    </source>
</evidence>
<dbReference type="InterPro" id="IPR011701">
    <property type="entry name" value="MFS"/>
</dbReference>
<dbReference type="Pfam" id="PF07690">
    <property type="entry name" value="MFS_1"/>
    <property type="match status" value="1"/>
</dbReference>
<reference evidence="5 6" key="1">
    <citation type="submission" date="2016-09" db="EMBL/GenBank/DDBJ databases">
        <title>The complete genome sequences of Rhizobium gallicum, symbiovars gallicum and phaseoli, symbionts associated to common bean (Phaseolus vulgaris).</title>
        <authorList>
            <person name="Bustos P."/>
            <person name="Santamaria R.I."/>
            <person name="Perez-Carrascal O.M."/>
            <person name="Juarez S."/>
            <person name="Lozano L."/>
            <person name="Martinez-Flores I."/>
            <person name="Martinez-Romero E."/>
            <person name="Cevallos M."/>
            <person name="Romero D."/>
            <person name="Davila G."/>
            <person name="Gonzalez V."/>
        </authorList>
    </citation>
    <scope>NUCLEOTIDE SEQUENCE [LARGE SCALE GENOMIC DNA]</scope>
    <source>
        <strain evidence="5 6">IE4872</strain>
    </source>
</reference>
<evidence type="ECO:0000313" key="6">
    <source>
        <dbReference type="Proteomes" id="UP000184749"/>
    </source>
</evidence>
<evidence type="ECO:0000256" key="1">
    <source>
        <dbReference type="ARBA" id="ARBA00022692"/>
    </source>
</evidence>
<feature type="transmembrane region" description="Helical" evidence="4">
    <location>
        <begin position="333"/>
        <end position="351"/>
    </location>
</feature>
<name>A0A1L5NJK1_9HYPH</name>
<accession>A0A1L5NJK1</accession>
<protein>
    <submittedName>
        <fullName evidence="5">Major facilitator superfamily protein</fullName>
    </submittedName>
</protein>
<dbReference type="GO" id="GO:0022857">
    <property type="term" value="F:transmembrane transporter activity"/>
    <property type="evidence" value="ECO:0007669"/>
    <property type="project" value="InterPro"/>
</dbReference>
<dbReference type="SUPFAM" id="SSF103473">
    <property type="entry name" value="MFS general substrate transporter"/>
    <property type="match status" value="1"/>
</dbReference>
<dbReference type="Proteomes" id="UP000184749">
    <property type="component" value="Chromosome"/>
</dbReference>
<feature type="transmembrane region" description="Helical" evidence="4">
    <location>
        <begin position="139"/>
        <end position="161"/>
    </location>
</feature>
<keyword evidence="2 4" id="KW-1133">Transmembrane helix</keyword>
<feature type="transmembrane region" description="Helical" evidence="4">
    <location>
        <begin position="100"/>
        <end position="119"/>
    </location>
</feature>
<dbReference type="EMBL" id="CP017101">
    <property type="protein sequence ID" value="APO68042.1"/>
    <property type="molecule type" value="Genomic_DNA"/>
</dbReference>
<gene>
    <name evidence="5" type="ORF">IE4872_CH02428</name>
</gene>
<feature type="transmembrane region" description="Helical" evidence="4">
    <location>
        <begin position="167"/>
        <end position="186"/>
    </location>
</feature>
<feature type="transmembrane region" description="Helical" evidence="4">
    <location>
        <begin position="357"/>
        <end position="377"/>
    </location>
</feature>